<keyword evidence="3" id="KW-1185">Reference proteome</keyword>
<reference evidence="2 3" key="1">
    <citation type="journal article" date="2020" name="Harmful Algae">
        <title>Molecular and morphological characterization of a novel dihydroanatoxin-a producing Microcoleus species (cyanobacteria) from the Russian River, California, USA.</title>
        <authorList>
            <person name="Conklin K.Y."/>
            <person name="Stancheva R."/>
            <person name="Otten T.G."/>
            <person name="Fadness R."/>
            <person name="Boyer G.L."/>
            <person name="Read B."/>
            <person name="Zhang X."/>
            <person name="Sheath R.G."/>
        </authorList>
    </citation>
    <scope>NUCLEOTIDE SEQUENCE [LARGE SCALE GENOMIC DNA]</scope>
    <source>
        <strain evidence="2 3">PTRS2</strain>
    </source>
</reference>
<feature type="region of interest" description="Disordered" evidence="1">
    <location>
        <begin position="31"/>
        <end position="53"/>
    </location>
</feature>
<evidence type="ECO:0000313" key="3">
    <source>
        <dbReference type="Proteomes" id="UP001384579"/>
    </source>
</evidence>
<dbReference type="EMBL" id="JBBLXS010000007">
    <property type="protein sequence ID" value="MEK0183451.1"/>
    <property type="molecule type" value="Genomic_DNA"/>
</dbReference>
<accession>A0ABU8YGG1</accession>
<evidence type="ECO:0000256" key="1">
    <source>
        <dbReference type="SAM" id="MobiDB-lite"/>
    </source>
</evidence>
<feature type="region of interest" description="Disordered" evidence="1">
    <location>
        <begin position="1"/>
        <end position="20"/>
    </location>
</feature>
<comment type="caution">
    <text evidence="2">The sequence shown here is derived from an EMBL/GenBank/DDBJ whole genome shotgun (WGS) entry which is preliminary data.</text>
</comment>
<name>A0ABU8YGG1_9CYAN</name>
<dbReference type="RefSeq" id="WP_340520627.1">
    <property type="nucleotide sequence ID" value="NZ_JBBLXS010000007.1"/>
</dbReference>
<gene>
    <name evidence="2" type="ORF">WMG39_01160</name>
</gene>
<organism evidence="2 3">
    <name type="scientific">Microcoleus anatoxicus PTRS2</name>
    <dbReference type="NCBI Taxonomy" id="2705321"/>
    <lineage>
        <taxon>Bacteria</taxon>
        <taxon>Bacillati</taxon>
        <taxon>Cyanobacteriota</taxon>
        <taxon>Cyanophyceae</taxon>
        <taxon>Oscillatoriophycideae</taxon>
        <taxon>Oscillatoriales</taxon>
        <taxon>Microcoleaceae</taxon>
        <taxon>Microcoleus</taxon>
        <taxon>Microcoleus anatoxicus</taxon>
    </lineage>
</organism>
<dbReference type="Proteomes" id="UP001384579">
    <property type="component" value="Unassembled WGS sequence"/>
</dbReference>
<proteinExistence type="predicted"/>
<protein>
    <submittedName>
        <fullName evidence="2">Uncharacterized protein</fullName>
    </submittedName>
</protein>
<evidence type="ECO:0000313" key="2">
    <source>
        <dbReference type="EMBL" id="MEK0183451.1"/>
    </source>
</evidence>
<sequence length="156" mass="17553">MTHNPPTPDDSESAVSSEELAAPVPVLSELVIPPEESLTAPSTPPSEEKENPAEIIAQLSESPWLVVAKNRRVNRDWEALLLRAPENTRRCYQDLCSSPMVRKPKRVFPLKGKLYQGAWEYEVTSSDRVFYVPDEEKRKVLVYYAGKHPKSAPTPP</sequence>